<dbReference type="PANTHER" id="PTHR30329:SF21">
    <property type="entry name" value="LIPOPROTEIN YIAD-RELATED"/>
    <property type="match status" value="1"/>
</dbReference>
<dbReference type="AlphaFoldDB" id="I1YIN1"/>
<dbReference type="PRINTS" id="PR01021">
    <property type="entry name" value="OMPADOMAIN"/>
</dbReference>
<dbReference type="SUPFAM" id="SSF103647">
    <property type="entry name" value="TSP type-3 repeat"/>
    <property type="match status" value="1"/>
</dbReference>
<reference evidence="8 9" key="1">
    <citation type="journal article" date="2012" name="J. Bacteriol.">
        <title>Complete genome sequences of Methylophaga sp. strain JAM1 and Methylophaga sp. strain JAM7.</title>
        <authorList>
            <person name="Villeneuve C."/>
            <person name="Martineau C."/>
            <person name="Mauffrey F."/>
            <person name="Villemur R."/>
        </authorList>
    </citation>
    <scope>NUCLEOTIDE SEQUENCE [LARGE SCALE GENOMIC DNA]</scope>
    <source>
        <strain evidence="8 9">JAM7</strain>
    </source>
</reference>
<dbReference type="EMBL" id="CP003380">
    <property type="protein sequence ID" value="AFJ02774.1"/>
    <property type="molecule type" value="Genomic_DNA"/>
</dbReference>
<keyword evidence="9" id="KW-1185">Reference proteome</keyword>
<keyword evidence="3 5" id="KW-0472">Membrane</keyword>
<evidence type="ECO:0000256" key="5">
    <source>
        <dbReference type="PROSITE-ProRule" id="PRU00473"/>
    </source>
</evidence>
<dbReference type="OrthoDB" id="6195779at2"/>
<sequence length="281" mass="28473" precursor="true">MNLFVKLAATVMTVSLLAACAGQDKRTADTYLLCSASGAIVGGAGVGAVSGGAGAVGGAVAGSQLALLLCGPDEMPAEPEPVEEPVVCEMTAPAGALTDQNGCAFDSDNDGVVDGIDMCPATPEGVQVDSEGCPLDSDGDGVADYRDLCPGTPAGVKVDRDGCPVSGANILSLTGVNFAFDKAVLTPEAEMILDDAVAQIKDTDDVLEVRVEGHTDSVGPEAYNLNLSQRRAEAVVDYLVANGVNGSQLVPVGMGEGQPVADNSTSQGRAENRRVDFVVVE</sequence>
<evidence type="ECO:0000256" key="1">
    <source>
        <dbReference type="ARBA" id="ARBA00004442"/>
    </source>
</evidence>
<dbReference type="GO" id="GO:0005509">
    <property type="term" value="F:calcium ion binding"/>
    <property type="evidence" value="ECO:0007669"/>
    <property type="project" value="InterPro"/>
</dbReference>
<dbReference type="Pfam" id="PF02412">
    <property type="entry name" value="TSP_3"/>
    <property type="match status" value="2"/>
</dbReference>
<keyword evidence="2 6" id="KW-0732">Signal</keyword>
<gene>
    <name evidence="8" type="ordered locus">Q7C_1626</name>
</gene>
<evidence type="ECO:0000313" key="9">
    <source>
        <dbReference type="Proteomes" id="UP000009145"/>
    </source>
</evidence>
<dbReference type="HOGENOM" id="CLU_016890_6_1_6"/>
<evidence type="ECO:0000256" key="2">
    <source>
        <dbReference type="ARBA" id="ARBA00022729"/>
    </source>
</evidence>
<dbReference type="PROSITE" id="PS01068">
    <property type="entry name" value="OMPA_1"/>
    <property type="match status" value="1"/>
</dbReference>
<proteinExistence type="predicted"/>
<accession>I1YIN1</accession>
<feature type="domain" description="OmpA-like" evidence="7">
    <location>
        <begin position="165"/>
        <end position="281"/>
    </location>
</feature>
<dbReference type="PATRIC" id="fig|754477.3.peg.1603"/>
<dbReference type="Pfam" id="PF00691">
    <property type="entry name" value="OmpA"/>
    <property type="match status" value="1"/>
</dbReference>
<evidence type="ECO:0000313" key="8">
    <source>
        <dbReference type="EMBL" id="AFJ02774.1"/>
    </source>
</evidence>
<keyword evidence="4" id="KW-0998">Cell outer membrane</keyword>
<dbReference type="GO" id="GO:0009279">
    <property type="term" value="C:cell outer membrane"/>
    <property type="evidence" value="ECO:0007669"/>
    <property type="project" value="UniProtKB-SubCell"/>
</dbReference>
<dbReference type="PRINTS" id="PR01023">
    <property type="entry name" value="NAFLGMOTY"/>
</dbReference>
<dbReference type="InterPro" id="IPR003367">
    <property type="entry name" value="Thrombospondin_3-like_rpt"/>
</dbReference>
<dbReference type="InterPro" id="IPR006665">
    <property type="entry name" value="OmpA-like"/>
</dbReference>
<evidence type="ECO:0000256" key="3">
    <source>
        <dbReference type="ARBA" id="ARBA00023136"/>
    </source>
</evidence>
<dbReference type="RefSeq" id="WP_014704194.1">
    <property type="nucleotide sequence ID" value="NC_017856.1"/>
</dbReference>
<dbReference type="InterPro" id="IPR028974">
    <property type="entry name" value="TSP_type-3_rpt"/>
</dbReference>
<dbReference type="Proteomes" id="UP000009145">
    <property type="component" value="Chromosome"/>
</dbReference>
<evidence type="ECO:0000256" key="4">
    <source>
        <dbReference type="ARBA" id="ARBA00023237"/>
    </source>
</evidence>
<dbReference type="CDD" id="cd07185">
    <property type="entry name" value="OmpA_C-like"/>
    <property type="match status" value="1"/>
</dbReference>
<dbReference type="SUPFAM" id="SSF103088">
    <property type="entry name" value="OmpA-like"/>
    <property type="match status" value="1"/>
</dbReference>
<feature type="chain" id="PRO_5003654502" evidence="6">
    <location>
        <begin position="19"/>
        <end position="281"/>
    </location>
</feature>
<evidence type="ECO:0000256" key="6">
    <source>
        <dbReference type="SAM" id="SignalP"/>
    </source>
</evidence>
<organism evidence="8 9">
    <name type="scientific">Methylophaga frappieri (strain ATCC BAA-2434 / DSM 25690 / JAM7)</name>
    <dbReference type="NCBI Taxonomy" id="754477"/>
    <lineage>
        <taxon>Bacteria</taxon>
        <taxon>Pseudomonadati</taxon>
        <taxon>Pseudomonadota</taxon>
        <taxon>Gammaproteobacteria</taxon>
        <taxon>Thiotrichales</taxon>
        <taxon>Piscirickettsiaceae</taxon>
        <taxon>Methylophaga</taxon>
    </lineage>
</organism>
<dbReference type="InterPro" id="IPR050330">
    <property type="entry name" value="Bact_OuterMem_StrucFunc"/>
</dbReference>
<dbReference type="InterPro" id="IPR006690">
    <property type="entry name" value="OMPA-like_CS"/>
</dbReference>
<dbReference type="KEGG" id="mec:Q7C_1626"/>
<protein>
    <submittedName>
        <fullName evidence="8">Outer membrane protein A</fullName>
    </submittedName>
</protein>
<dbReference type="InterPro" id="IPR036737">
    <property type="entry name" value="OmpA-like_sf"/>
</dbReference>
<comment type="subcellular location">
    <subcellularLocation>
        <location evidence="1">Cell outer membrane</location>
    </subcellularLocation>
</comment>
<dbReference type="InterPro" id="IPR006664">
    <property type="entry name" value="OMP_bac"/>
</dbReference>
<dbReference type="STRING" id="754477.Q7C_1626"/>
<dbReference type="Gene3D" id="3.30.1330.60">
    <property type="entry name" value="OmpA-like domain"/>
    <property type="match status" value="1"/>
</dbReference>
<dbReference type="eggNOG" id="COG2885">
    <property type="taxonomic scope" value="Bacteria"/>
</dbReference>
<evidence type="ECO:0000259" key="7">
    <source>
        <dbReference type="PROSITE" id="PS51123"/>
    </source>
</evidence>
<dbReference type="PROSITE" id="PS51123">
    <property type="entry name" value="OMPA_2"/>
    <property type="match status" value="1"/>
</dbReference>
<name>I1YIN1_METFJ</name>
<feature type="signal peptide" evidence="6">
    <location>
        <begin position="1"/>
        <end position="18"/>
    </location>
</feature>
<dbReference type="PANTHER" id="PTHR30329">
    <property type="entry name" value="STATOR ELEMENT OF FLAGELLAR MOTOR COMPLEX"/>
    <property type="match status" value="1"/>
</dbReference>
<dbReference type="PROSITE" id="PS51257">
    <property type="entry name" value="PROKAR_LIPOPROTEIN"/>
    <property type="match status" value="1"/>
</dbReference>
<dbReference type="GO" id="GO:0007155">
    <property type="term" value="P:cell adhesion"/>
    <property type="evidence" value="ECO:0007669"/>
    <property type="project" value="InterPro"/>
</dbReference>